<dbReference type="Pfam" id="PF08240">
    <property type="entry name" value="ADH_N"/>
    <property type="match status" value="1"/>
</dbReference>
<dbReference type="SUPFAM" id="SSF50129">
    <property type="entry name" value="GroES-like"/>
    <property type="match status" value="1"/>
</dbReference>
<keyword evidence="3" id="KW-1185">Reference proteome</keyword>
<dbReference type="Proteomes" id="UP000000310">
    <property type="component" value="Chromosome"/>
</dbReference>
<dbReference type="GO" id="GO:0016491">
    <property type="term" value="F:oxidoreductase activity"/>
    <property type="evidence" value="ECO:0007669"/>
    <property type="project" value="InterPro"/>
</dbReference>
<dbReference type="InterPro" id="IPR036291">
    <property type="entry name" value="NAD(P)-bd_dom_sf"/>
</dbReference>
<evidence type="ECO:0000313" key="3">
    <source>
        <dbReference type="Proteomes" id="UP000000310"/>
    </source>
</evidence>
<dbReference type="Pfam" id="PF00107">
    <property type="entry name" value="ADH_zinc_N"/>
    <property type="match status" value="1"/>
</dbReference>
<evidence type="ECO:0000313" key="2">
    <source>
        <dbReference type="EMBL" id="ADY54068.1"/>
    </source>
</evidence>
<dbReference type="InterPro" id="IPR013154">
    <property type="entry name" value="ADH-like_N"/>
</dbReference>
<dbReference type="Gene3D" id="3.40.50.720">
    <property type="entry name" value="NAD(P)-binding Rossmann-like Domain"/>
    <property type="match status" value="1"/>
</dbReference>
<protein>
    <submittedName>
        <fullName evidence="2">Alcohol dehydrogenase zinc-binding domain protein</fullName>
    </submittedName>
</protein>
<accession>F0SF00</accession>
<proteinExistence type="predicted"/>
<reference evidence="2 3" key="1">
    <citation type="journal article" date="2011" name="Stand. Genomic Sci.">
        <title>Complete genome sequence of the gliding, heparinolytic Pedobacter saltans type strain (113).</title>
        <authorList>
            <person name="Liolios K."/>
            <person name="Sikorski J."/>
            <person name="Lu M."/>
            <person name="Nolan M."/>
            <person name="Lapidus A."/>
            <person name="Lucas S."/>
            <person name="Hammon N."/>
            <person name="Deshpande S."/>
            <person name="Cheng J.F."/>
            <person name="Tapia R."/>
            <person name="Han C."/>
            <person name="Goodwin L."/>
            <person name="Pitluck S."/>
            <person name="Huntemann M."/>
            <person name="Ivanova N."/>
            <person name="Pagani I."/>
            <person name="Mavromatis K."/>
            <person name="Ovchinikova G."/>
            <person name="Pati A."/>
            <person name="Chen A."/>
            <person name="Palaniappan K."/>
            <person name="Land M."/>
            <person name="Hauser L."/>
            <person name="Brambilla E.M."/>
            <person name="Kotsyurbenko O."/>
            <person name="Rohde M."/>
            <person name="Tindall B.J."/>
            <person name="Abt B."/>
            <person name="Goker M."/>
            <person name="Detter J.C."/>
            <person name="Woyke T."/>
            <person name="Bristow J."/>
            <person name="Eisen J.A."/>
            <person name="Markowitz V."/>
            <person name="Hugenholtz P."/>
            <person name="Klenk H.P."/>
            <person name="Kyrpides N.C."/>
        </authorList>
    </citation>
    <scope>NUCLEOTIDE SEQUENCE [LARGE SCALE GENOMIC DNA]</scope>
    <source>
        <strain evidence="3">ATCC 51119 / DSM 12145 / JCM 21818 / LMG 10337 / NBRC 100064 / NCIMB 13643</strain>
    </source>
</reference>
<dbReference type="RefSeq" id="WP_013634551.1">
    <property type="nucleotide sequence ID" value="NC_015177.1"/>
</dbReference>
<reference evidence="3" key="2">
    <citation type="submission" date="2011-02" db="EMBL/GenBank/DDBJ databases">
        <title>The complete genome of Pedobacter saltans DSM 12145.</title>
        <authorList>
            <consortium name="US DOE Joint Genome Institute (JGI-PGF)"/>
            <person name="Lucas S."/>
            <person name="Copeland A."/>
            <person name="Lapidus A."/>
            <person name="Bruce D."/>
            <person name="Goodwin L."/>
            <person name="Pitluck S."/>
            <person name="Kyrpides N."/>
            <person name="Mavromatis K."/>
            <person name="Pagani I."/>
            <person name="Ivanova N."/>
            <person name="Ovchinnikova G."/>
            <person name="Lu M."/>
            <person name="Detter J.C."/>
            <person name="Han C."/>
            <person name="Land M."/>
            <person name="Hauser L."/>
            <person name="Markowitz V."/>
            <person name="Cheng J.-F."/>
            <person name="Hugenholtz P."/>
            <person name="Woyke T."/>
            <person name="Wu D."/>
            <person name="Tindall B."/>
            <person name="Pomrenke H.G."/>
            <person name="Brambilla E."/>
            <person name="Klenk H.-P."/>
            <person name="Eisen J.A."/>
        </authorList>
    </citation>
    <scope>NUCLEOTIDE SEQUENCE [LARGE SCALE GENOMIC DNA]</scope>
    <source>
        <strain evidence="3">ATCC 51119 / DSM 12145 / JCM 21818 / LMG 10337 / NBRC 100064 / NCIMB 13643</strain>
    </source>
</reference>
<dbReference type="HOGENOM" id="CLU_026673_3_4_10"/>
<dbReference type="SMART" id="SM00829">
    <property type="entry name" value="PKS_ER"/>
    <property type="match status" value="1"/>
</dbReference>
<dbReference type="InterPro" id="IPR020843">
    <property type="entry name" value="ER"/>
</dbReference>
<organism evidence="2 3">
    <name type="scientific">Pseudopedobacter saltans (strain ATCC 51119 / DSM 12145 / JCM 21818 / CCUG 39354 / LMG 10337 / NBRC 100064 / NCIMB 13643)</name>
    <name type="common">Pedobacter saltans</name>
    <dbReference type="NCBI Taxonomy" id="762903"/>
    <lineage>
        <taxon>Bacteria</taxon>
        <taxon>Pseudomonadati</taxon>
        <taxon>Bacteroidota</taxon>
        <taxon>Sphingobacteriia</taxon>
        <taxon>Sphingobacteriales</taxon>
        <taxon>Sphingobacteriaceae</taxon>
        <taxon>Pseudopedobacter</taxon>
    </lineage>
</organism>
<dbReference type="EMBL" id="CP002545">
    <property type="protein sequence ID" value="ADY54068.1"/>
    <property type="molecule type" value="Genomic_DNA"/>
</dbReference>
<dbReference type="PANTHER" id="PTHR45033">
    <property type="match status" value="1"/>
</dbReference>
<dbReference type="AlphaFoldDB" id="F0SF00"/>
<dbReference type="STRING" id="762903.Pedsa_3538"/>
<dbReference type="Gene3D" id="3.90.180.10">
    <property type="entry name" value="Medium-chain alcohol dehydrogenases, catalytic domain"/>
    <property type="match status" value="1"/>
</dbReference>
<dbReference type="eggNOG" id="COG0604">
    <property type="taxonomic scope" value="Bacteria"/>
</dbReference>
<name>F0SF00_PSESL</name>
<dbReference type="OrthoDB" id="9787435at2"/>
<dbReference type="SUPFAM" id="SSF51735">
    <property type="entry name" value="NAD(P)-binding Rossmann-fold domains"/>
    <property type="match status" value="1"/>
</dbReference>
<dbReference type="KEGG" id="psn:Pedsa_3538"/>
<dbReference type="InterPro" id="IPR013149">
    <property type="entry name" value="ADH-like_C"/>
</dbReference>
<evidence type="ECO:0000259" key="1">
    <source>
        <dbReference type="SMART" id="SM00829"/>
    </source>
</evidence>
<dbReference type="InterPro" id="IPR052711">
    <property type="entry name" value="Zinc_ADH-like"/>
</dbReference>
<feature type="domain" description="Enoyl reductase (ER)" evidence="1">
    <location>
        <begin position="8"/>
        <end position="329"/>
    </location>
</feature>
<sequence>MKALVLEGINQEFIYKNVENPVLETGEALVKVKAASFNRRDFWIKKGQYAGLKFPIILGSDGAGIVSEVKDETDKYWIGKEVIINPSLLWGDHEEFQSKAFNILGLPKDGTFAEYVKVPVSSLFEKPQHLSFSEAAAIPLAGLTAYRALFSKAKLKKGDNVLIVGAGAGTSTFAILWAVAAGANVYVTSGNADKIEAAKRLGAIDGVNYKEDDWDQQLLQKVSGFDVIIDSALGAGFAKHFNYVNPGARIVFFGGTAGNLPELNGRIIFWKQLQILGSTMGSPQDFKAMLSFIEDHKIHPIIDSAYKLEDANDAIKLMENSDQFGKIVLDVTE</sequence>
<gene>
    <name evidence="2" type="ordered locus">Pedsa_3538</name>
</gene>
<dbReference type="InterPro" id="IPR011032">
    <property type="entry name" value="GroES-like_sf"/>
</dbReference>
<dbReference type="PANTHER" id="PTHR45033:SF3">
    <property type="entry name" value="DEHYDROGENASE, PUTATIVE (AFU_ORTHOLOGUE AFUA_2G13270)-RELATED"/>
    <property type="match status" value="1"/>
</dbReference>